<evidence type="ECO:0000313" key="4">
    <source>
        <dbReference type="EMBL" id="KAG7369014.1"/>
    </source>
</evidence>
<dbReference type="InterPro" id="IPR001841">
    <property type="entry name" value="Znf_RING"/>
</dbReference>
<feature type="compositionally biased region" description="Low complexity" evidence="2">
    <location>
        <begin position="254"/>
        <end position="265"/>
    </location>
</feature>
<feature type="domain" description="RING-type" evidence="3">
    <location>
        <begin position="22"/>
        <end position="61"/>
    </location>
</feature>
<dbReference type="OrthoDB" id="204825at2759"/>
<evidence type="ECO:0000256" key="1">
    <source>
        <dbReference type="PROSITE-ProRule" id="PRU00175"/>
    </source>
</evidence>
<evidence type="ECO:0000259" key="3">
    <source>
        <dbReference type="PROSITE" id="PS50089"/>
    </source>
</evidence>
<dbReference type="PROSITE" id="PS50089">
    <property type="entry name" value="ZF_RING_2"/>
    <property type="match status" value="1"/>
</dbReference>
<feature type="compositionally biased region" description="Basic and acidic residues" evidence="2">
    <location>
        <begin position="232"/>
        <end position="243"/>
    </location>
</feature>
<keyword evidence="1" id="KW-0863">Zinc-finger</keyword>
<proteinExistence type="predicted"/>
<dbReference type="GO" id="GO:0008270">
    <property type="term" value="F:zinc ion binding"/>
    <property type="evidence" value="ECO:0007669"/>
    <property type="project" value="UniProtKB-KW"/>
</dbReference>
<dbReference type="AlphaFoldDB" id="A0A9K3Q5D2"/>
<dbReference type="EMBL" id="JAGRRH010000006">
    <property type="protein sequence ID" value="KAG7369014.1"/>
    <property type="molecule type" value="Genomic_DNA"/>
</dbReference>
<evidence type="ECO:0000313" key="5">
    <source>
        <dbReference type="Proteomes" id="UP000693970"/>
    </source>
</evidence>
<keyword evidence="1" id="KW-0862">Zinc</keyword>
<name>A0A9K3Q5D2_9STRA</name>
<organism evidence="4 5">
    <name type="scientific">Nitzschia inconspicua</name>
    <dbReference type="NCBI Taxonomy" id="303405"/>
    <lineage>
        <taxon>Eukaryota</taxon>
        <taxon>Sar</taxon>
        <taxon>Stramenopiles</taxon>
        <taxon>Ochrophyta</taxon>
        <taxon>Bacillariophyta</taxon>
        <taxon>Bacillariophyceae</taxon>
        <taxon>Bacillariophycidae</taxon>
        <taxon>Bacillariales</taxon>
        <taxon>Bacillariaceae</taxon>
        <taxon>Nitzschia</taxon>
    </lineage>
</organism>
<keyword evidence="5" id="KW-1185">Reference proteome</keyword>
<feature type="region of interest" description="Disordered" evidence="2">
    <location>
        <begin position="199"/>
        <end position="286"/>
    </location>
</feature>
<dbReference type="Proteomes" id="UP000693970">
    <property type="component" value="Unassembled WGS sequence"/>
</dbReference>
<reference evidence="4" key="2">
    <citation type="submission" date="2021-04" db="EMBL/GenBank/DDBJ databases">
        <authorList>
            <person name="Podell S."/>
        </authorList>
    </citation>
    <scope>NUCLEOTIDE SEQUENCE</scope>
    <source>
        <strain evidence="4">Hildebrandi</strain>
    </source>
</reference>
<keyword evidence="1" id="KW-0479">Metal-binding</keyword>
<sequence length="286" mass="32805">MKPSLQETQESSRAKGCFPLHCNKCRLPLEAVAFVCSCNCVFCDTCTEEHFCRDSRCPVCKRYLQEDEFFDVVVTDQTAVAASDDRAKLDAIFKSQRSDALVLSFQDVCANLMREQDSLMNNTQMFLTQLVREADQKIGEGDAWKRKAVAYQKQNHELKQQYQKIVRELQDKNKLQESKLKEQSNRIRELQMELERVSLGRPTVSAGSSFQAPPTAEKATRSLPFVRRMHNKEKEDMAKERSVHQQKRPILGQSSEGHGSYSSHSNRPGSHGRGGYQPYPTQHHRY</sequence>
<accession>A0A9K3Q5D2</accession>
<gene>
    <name evidence="4" type="ORF">IV203_031757</name>
</gene>
<reference evidence="4" key="1">
    <citation type="journal article" date="2021" name="Sci. Rep.">
        <title>Diploid genomic architecture of Nitzschia inconspicua, an elite biomass production diatom.</title>
        <authorList>
            <person name="Oliver A."/>
            <person name="Podell S."/>
            <person name="Pinowska A."/>
            <person name="Traller J.C."/>
            <person name="Smith S.R."/>
            <person name="McClure R."/>
            <person name="Beliaev A."/>
            <person name="Bohutskyi P."/>
            <person name="Hill E.A."/>
            <person name="Rabines A."/>
            <person name="Zheng H."/>
            <person name="Allen L.Z."/>
            <person name="Kuo A."/>
            <person name="Grigoriev I.V."/>
            <person name="Allen A.E."/>
            <person name="Hazlebeck D."/>
            <person name="Allen E.E."/>
        </authorList>
    </citation>
    <scope>NUCLEOTIDE SEQUENCE</scope>
    <source>
        <strain evidence="4">Hildebrandi</strain>
    </source>
</reference>
<evidence type="ECO:0000256" key="2">
    <source>
        <dbReference type="SAM" id="MobiDB-lite"/>
    </source>
</evidence>
<comment type="caution">
    <text evidence="4">The sequence shown here is derived from an EMBL/GenBank/DDBJ whole genome shotgun (WGS) entry which is preliminary data.</text>
</comment>
<protein>
    <recommendedName>
        <fullName evidence="3">RING-type domain-containing protein</fullName>
    </recommendedName>
</protein>